<dbReference type="EMBL" id="CBXI010000024">
    <property type="protein sequence ID" value="CDL91426.1"/>
    <property type="molecule type" value="Genomic_DNA"/>
</dbReference>
<evidence type="ECO:0000313" key="1">
    <source>
        <dbReference type="EMBL" id="CDL91426.1"/>
    </source>
</evidence>
<proteinExistence type="predicted"/>
<evidence type="ECO:0000313" key="2">
    <source>
        <dbReference type="Proteomes" id="UP000019482"/>
    </source>
</evidence>
<reference evidence="1 2" key="1">
    <citation type="journal article" date="2015" name="Genome Announc.">
        <title>Draft Genome Sequence of Clostridium tyrobutyricum Strain DIVETGP, Isolated from Cow's Milk for Grana Padano Production.</title>
        <authorList>
            <person name="Soggiu A."/>
            <person name="Piras C."/>
            <person name="Gaiarsa S."/>
            <person name="Sassera D."/>
            <person name="Roncada P."/>
            <person name="Bendixen E."/>
            <person name="Brasca M."/>
            <person name="Bonizzi L."/>
        </authorList>
    </citation>
    <scope>NUCLEOTIDE SEQUENCE [LARGE SCALE GENOMIC DNA]</scope>
    <source>
        <strain evidence="1 2">DIVETGP</strain>
    </source>
</reference>
<accession>W6N591</accession>
<sequence length="41" mass="4773">MGRKNNKGKKIELTDFSYLLSKANDKNVNDEIEKNDTEKED</sequence>
<gene>
    <name evidence="1" type="ORF">CTDIVETGP_1496</name>
</gene>
<name>W6N591_CLOTY</name>
<dbReference type="RefSeq" id="WP_017752448.1">
    <property type="nucleotide sequence ID" value="NZ_CBXI010000024.1"/>
</dbReference>
<comment type="caution">
    <text evidence="1">The sequence shown here is derived from an EMBL/GenBank/DDBJ whole genome shotgun (WGS) entry which is preliminary data.</text>
</comment>
<organism evidence="1 2">
    <name type="scientific">Clostridium tyrobutyricum DIVETGP</name>
    <dbReference type="NCBI Taxonomy" id="1408889"/>
    <lineage>
        <taxon>Bacteria</taxon>
        <taxon>Bacillati</taxon>
        <taxon>Bacillota</taxon>
        <taxon>Clostridia</taxon>
        <taxon>Eubacteriales</taxon>
        <taxon>Clostridiaceae</taxon>
        <taxon>Clostridium</taxon>
    </lineage>
</organism>
<keyword evidence="2" id="KW-1185">Reference proteome</keyword>
<dbReference type="Proteomes" id="UP000019482">
    <property type="component" value="Unassembled WGS sequence"/>
</dbReference>
<dbReference type="AlphaFoldDB" id="W6N591"/>
<dbReference type="GeneID" id="74306006"/>
<protein>
    <submittedName>
        <fullName evidence="1">Uncharacterized protein</fullName>
    </submittedName>
</protein>